<evidence type="ECO:0000313" key="2">
    <source>
        <dbReference type="Proteomes" id="UP001163835"/>
    </source>
</evidence>
<gene>
    <name evidence="1" type="ORF">F5876DRAFT_83874</name>
</gene>
<sequence>MAAPNQNHVLNQMETQTVREHNIHAGYELQPVNTKDVLFTTHIDYPGHSLSNVQIAAHHYRKGTGLSADTPGIVLFFMHGIGHHKEMWEPMLEDLLLLEEKGSSKHAIQEAWAVDYETHGESAILNEETLKAHPKHVATYEAAEIYARIFQRHLAHFKPSIHSLVAIGHSAGCVITSVLQLEFGRANHIPYTSMILIEPALKAHYLLTDHTDVYLAVKSMTATRRDIWNSRTDAKTYFAQRLPWITWDRRVLDKYVEYGLRELPTAIYPKKTGVTLCTPRQTEAEAWVPLDATLDAMNRLNQVSTTVPVHLVFGEREELYSDAARKSLSSPLEGRVIASESYVSNAGHLVVQEQPKLLAENISHILNKIFQ</sequence>
<reference evidence="1" key="1">
    <citation type="submission" date="2022-09" db="EMBL/GenBank/DDBJ databases">
        <title>A Global Phylogenomic Analysis of the Shiitake Genus Lentinula.</title>
        <authorList>
            <consortium name="DOE Joint Genome Institute"/>
            <person name="Sierra-Patev S."/>
            <person name="Min B."/>
            <person name="Naranjo-Ortiz M."/>
            <person name="Looney B."/>
            <person name="Konkel Z."/>
            <person name="Slot J.C."/>
            <person name="Sakamoto Y."/>
            <person name="Steenwyk J.L."/>
            <person name="Rokas A."/>
            <person name="Carro J."/>
            <person name="Camarero S."/>
            <person name="Ferreira P."/>
            <person name="Molpeceres G."/>
            <person name="Ruiz-Duenas F.J."/>
            <person name="Serrano A."/>
            <person name="Henrissat B."/>
            <person name="Drula E."/>
            <person name="Hughes K.W."/>
            <person name="Mata J.L."/>
            <person name="Ishikawa N.K."/>
            <person name="Vargas-Isla R."/>
            <person name="Ushijima S."/>
            <person name="Smith C.A."/>
            <person name="Ahrendt S."/>
            <person name="Andreopoulos W."/>
            <person name="He G."/>
            <person name="Labutti K."/>
            <person name="Lipzen A."/>
            <person name="Ng V."/>
            <person name="Riley R."/>
            <person name="Sandor L."/>
            <person name="Barry K."/>
            <person name="Martinez A.T."/>
            <person name="Xiao Y."/>
            <person name="Gibbons J.G."/>
            <person name="Terashima K."/>
            <person name="Grigoriev I.V."/>
            <person name="Hibbett D.S."/>
        </authorList>
    </citation>
    <scope>NUCLEOTIDE SEQUENCE</scope>
    <source>
        <strain evidence="1">TMI1499</strain>
    </source>
</reference>
<protein>
    <submittedName>
        <fullName evidence="1">Alpha/beta hydrolase family-domain-containing protein</fullName>
    </submittedName>
</protein>
<dbReference type="Proteomes" id="UP001163835">
    <property type="component" value="Unassembled WGS sequence"/>
</dbReference>
<organism evidence="1 2">
    <name type="scientific">Lentinula aff. lateritia</name>
    <dbReference type="NCBI Taxonomy" id="2804960"/>
    <lineage>
        <taxon>Eukaryota</taxon>
        <taxon>Fungi</taxon>
        <taxon>Dikarya</taxon>
        <taxon>Basidiomycota</taxon>
        <taxon>Agaricomycotina</taxon>
        <taxon>Agaricomycetes</taxon>
        <taxon>Agaricomycetidae</taxon>
        <taxon>Agaricales</taxon>
        <taxon>Marasmiineae</taxon>
        <taxon>Omphalotaceae</taxon>
        <taxon>Lentinula</taxon>
    </lineage>
</organism>
<evidence type="ECO:0000313" key="1">
    <source>
        <dbReference type="EMBL" id="KAJ3804046.1"/>
    </source>
</evidence>
<keyword evidence="2" id="KW-1185">Reference proteome</keyword>
<proteinExistence type="predicted"/>
<comment type="caution">
    <text evidence="1">The sequence shown here is derived from an EMBL/GenBank/DDBJ whole genome shotgun (WGS) entry which is preliminary data.</text>
</comment>
<name>A0ACC1THG0_9AGAR</name>
<dbReference type="EMBL" id="MU796367">
    <property type="protein sequence ID" value="KAJ3804046.1"/>
    <property type="molecule type" value="Genomic_DNA"/>
</dbReference>
<keyword evidence="1" id="KW-0378">Hydrolase</keyword>
<accession>A0ACC1THG0</accession>